<organism evidence="1 2">
    <name type="scientific">Lentinula aff. lateritia</name>
    <dbReference type="NCBI Taxonomy" id="2804960"/>
    <lineage>
        <taxon>Eukaryota</taxon>
        <taxon>Fungi</taxon>
        <taxon>Dikarya</taxon>
        <taxon>Basidiomycota</taxon>
        <taxon>Agaricomycotina</taxon>
        <taxon>Agaricomycetes</taxon>
        <taxon>Agaricomycetidae</taxon>
        <taxon>Agaricales</taxon>
        <taxon>Marasmiineae</taxon>
        <taxon>Omphalotaceae</taxon>
        <taxon>Lentinula</taxon>
    </lineage>
</organism>
<proteinExistence type="predicted"/>
<evidence type="ECO:0000313" key="1">
    <source>
        <dbReference type="EMBL" id="KAJ3816001.1"/>
    </source>
</evidence>
<dbReference type="Proteomes" id="UP001163835">
    <property type="component" value="Unassembled WGS sequence"/>
</dbReference>
<name>A0ACC1UGV1_9AGAR</name>
<accession>A0ACC1UGV1</accession>
<protein>
    <submittedName>
        <fullName evidence="1">Uncharacterized protein</fullName>
    </submittedName>
</protein>
<reference evidence="1" key="1">
    <citation type="submission" date="2022-09" db="EMBL/GenBank/DDBJ databases">
        <title>A Global Phylogenomic Analysis of the Shiitake Genus Lentinula.</title>
        <authorList>
            <consortium name="DOE Joint Genome Institute"/>
            <person name="Sierra-Patev S."/>
            <person name="Min B."/>
            <person name="Naranjo-Ortiz M."/>
            <person name="Looney B."/>
            <person name="Konkel Z."/>
            <person name="Slot J.C."/>
            <person name="Sakamoto Y."/>
            <person name="Steenwyk J.L."/>
            <person name="Rokas A."/>
            <person name="Carro J."/>
            <person name="Camarero S."/>
            <person name="Ferreira P."/>
            <person name="Molpeceres G."/>
            <person name="Ruiz-Duenas F.J."/>
            <person name="Serrano A."/>
            <person name="Henrissat B."/>
            <person name="Drula E."/>
            <person name="Hughes K.W."/>
            <person name="Mata J.L."/>
            <person name="Ishikawa N.K."/>
            <person name="Vargas-Isla R."/>
            <person name="Ushijima S."/>
            <person name="Smith C.A."/>
            <person name="Ahrendt S."/>
            <person name="Andreopoulos W."/>
            <person name="He G."/>
            <person name="Labutti K."/>
            <person name="Lipzen A."/>
            <person name="Ng V."/>
            <person name="Riley R."/>
            <person name="Sandor L."/>
            <person name="Barry K."/>
            <person name="Martinez A.T."/>
            <person name="Xiao Y."/>
            <person name="Gibbons J.G."/>
            <person name="Terashima K."/>
            <person name="Grigoriev I.V."/>
            <person name="Hibbett D.S."/>
        </authorList>
    </citation>
    <scope>NUCLEOTIDE SEQUENCE</scope>
    <source>
        <strain evidence="1">TMI1499</strain>
    </source>
</reference>
<evidence type="ECO:0000313" key="2">
    <source>
        <dbReference type="Proteomes" id="UP001163835"/>
    </source>
</evidence>
<comment type="caution">
    <text evidence="1">The sequence shown here is derived from an EMBL/GenBank/DDBJ whole genome shotgun (WGS) entry which is preliminary data.</text>
</comment>
<sequence length="705" mass="78679">MQHSPERPPVKPLPSFQDGRDTPSQIHDTIGNNIPETESDDIYRGSHPHSRHSYSPDSEDESSSSSSSSSWSLFNGRLGAFTNLVSTLEQAISGWRGNSSSTSSSSSHPSLATVTRSQLSRRRKRRASTLDLKHQQSEKDFTARISLIKAREESRIVPRQFSLYLAPALRSAGETLHQRPGGVDDYPQRVLLTSSLDSVLSQLDAALKKTTKTRRNRKDLTPSRNSPGITADTHQHLMLPENLKAPSRAASFTDLAALRKSKKGKARDAIEVLPETEKFVHAYNPWFLDVASPTSEDMRAIGKLLHLHPLTLEDILQQDPREKLERFPKLGYYFISFRAIESRTIGTKIGRHIDFGTDTGGDEGPFLESNVYLVVFNEGVCSFHFTDASEHIDRVRNRIISLEKTINMSSAWIAHSLLDSIVDSFFPFSDEIEKEVMAMEQLVYPSGTTTTVSDVPARSESVLPEKVALAKEALPALNEKNLLKLEGTFSGTRTHFALSRPPLPLLYRRFLRYTRSLWQPSPSNERSIPSSTMITLRRMARIRRLVTSLTRLLAAKSEVVAQIRKRLLTGSGNGISVNNDEAEVAMYMGDVQDHILSLQHSLAHYERMLGQSHPTYLQQLRTHVSLTKSGADKALVYLTTVSMAVLCLQTVIGMFSQNVNVPASPDSFHVFGIVVSVECVVLTVYLGVVRRWWLNAKKLKGKALG</sequence>
<keyword evidence="2" id="KW-1185">Reference proteome</keyword>
<gene>
    <name evidence="1" type="ORF">F5876DRAFT_71491</name>
</gene>
<dbReference type="EMBL" id="MU794944">
    <property type="protein sequence ID" value="KAJ3816001.1"/>
    <property type="molecule type" value="Genomic_DNA"/>
</dbReference>